<evidence type="ECO:0000313" key="1">
    <source>
        <dbReference type="EMBL" id="CAG8454447.1"/>
    </source>
</evidence>
<sequence length="153" mass="17160">MNNLNLGPNVPKSFGAFPTVGGELAFSELKLAVHVEQSQAYGIKQKRKFGSLFADYDLDWDNNSNKDEPLPKYLPLTLGSGDNDVKLKNHRRTNIAIDSNHVTGRNNVECNEAEVRVLIKSTHSWLTPFTASLLEECRGKTIVFISDLHYLPF</sequence>
<evidence type="ECO:0000313" key="2">
    <source>
        <dbReference type="Proteomes" id="UP000789525"/>
    </source>
</evidence>
<proteinExistence type="predicted"/>
<gene>
    <name evidence="1" type="ORF">ACOLOM_LOCUS905</name>
</gene>
<keyword evidence="2" id="KW-1185">Reference proteome</keyword>
<organism evidence="1 2">
    <name type="scientific">Acaulospora colombiana</name>
    <dbReference type="NCBI Taxonomy" id="27376"/>
    <lineage>
        <taxon>Eukaryota</taxon>
        <taxon>Fungi</taxon>
        <taxon>Fungi incertae sedis</taxon>
        <taxon>Mucoromycota</taxon>
        <taxon>Glomeromycotina</taxon>
        <taxon>Glomeromycetes</taxon>
        <taxon>Diversisporales</taxon>
        <taxon>Acaulosporaceae</taxon>
        <taxon>Acaulospora</taxon>
    </lineage>
</organism>
<name>A0ACA9K5W2_9GLOM</name>
<dbReference type="EMBL" id="CAJVPT010000990">
    <property type="protein sequence ID" value="CAG8454447.1"/>
    <property type="molecule type" value="Genomic_DNA"/>
</dbReference>
<reference evidence="1" key="1">
    <citation type="submission" date="2021-06" db="EMBL/GenBank/DDBJ databases">
        <authorList>
            <person name="Kallberg Y."/>
            <person name="Tangrot J."/>
            <person name="Rosling A."/>
        </authorList>
    </citation>
    <scope>NUCLEOTIDE SEQUENCE</scope>
    <source>
        <strain evidence="1">CL356</strain>
    </source>
</reference>
<comment type="caution">
    <text evidence="1">The sequence shown here is derived from an EMBL/GenBank/DDBJ whole genome shotgun (WGS) entry which is preliminary data.</text>
</comment>
<protein>
    <submittedName>
        <fullName evidence="1">2022_t:CDS:1</fullName>
    </submittedName>
</protein>
<accession>A0ACA9K5W2</accession>
<dbReference type="Proteomes" id="UP000789525">
    <property type="component" value="Unassembled WGS sequence"/>
</dbReference>